<dbReference type="Gene3D" id="1.10.443.10">
    <property type="entry name" value="Intergrase catalytic core"/>
    <property type="match status" value="1"/>
</dbReference>
<keyword evidence="2" id="KW-0229">DNA integration</keyword>
<organism evidence="9 10">
    <name type="scientific">Paenibacillus donghaensis</name>
    <dbReference type="NCBI Taxonomy" id="414771"/>
    <lineage>
        <taxon>Bacteria</taxon>
        <taxon>Bacillati</taxon>
        <taxon>Bacillota</taxon>
        <taxon>Bacilli</taxon>
        <taxon>Bacillales</taxon>
        <taxon>Paenibacillaceae</taxon>
        <taxon>Paenibacillus</taxon>
    </lineage>
</organism>
<dbReference type="InterPro" id="IPR010998">
    <property type="entry name" value="Integrase_recombinase_N"/>
</dbReference>
<dbReference type="AlphaFoldDB" id="A0A2Z2KFQ8"/>
<dbReference type="PROSITE" id="PS51900">
    <property type="entry name" value="CB"/>
    <property type="match status" value="1"/>
</dbReference>
<dbReference type="GO" id="GO:0003677">
    <property type="term" value="F:DNA binding"/>
    <property type="evidence" value="ECO:0007669"/>
    <property type="project" value="UniProtKB-UniRule"/>
</dbReference>
<evidence type="ECO:0000256" key="6">
    <source>
        <dbReference type="SAM" id="MobiDB-lite"/>
    </source>
</evidence>
<evidence type="ECO:0000259" key="7">
    <source>
        <dbReference type="PROSITE" id="PS51898"/>
    </source>
</evidence>
<keyword evidence="4" id="KW-0233">DNA recombination</keyword>
<dbReference type="InterPro" id="IPR044068">
    <property type="entry name" value="CB"/>
</dbReference>
<evidence type="ECO:0000256" key="1">
    <source>
        <dbReference type="ARBA" id="ARBA00008857"/>
    </source>
</evidence>
<dbReference type="Proteomes" id="UP000249890">
    <property type="component" value="Chromosome"/>
</dbReference>
<evidence type="ECO:0000256" key="3">
    <source>
        <dbReference type="ARBA" id="ARBA00023125"/>
    </source>
</evidence>
<accession>A0A2Z2KFQ8</accession>
<dbReference type="InterPro" id="IPR011010">
    <property type="entry name" value="DNA_brk_join_enz"/>
</dbReference>
<dbReference type="PROSITE" id="PS51898">
    <property type="entry name" value="TYR_RECOMBINASE"/>
    <property type="match status" value="1"/>
</dbReference>
<feature type="region of interest" description="Disordered" evidence="6">
    <location>
        <begin position="1"/>
        <end position="23"/>
    </location>
</feature>
<dbReference type="EMBL" id="CP021780">
    <property type="protein sequence ID" value="ASA22003.1"/>
    <property type="molecule type" value="Genomic_DNA"/>
</dbReference>
<evidence type="ECO:0000259" key="8">
    <source>
        <dbReference type="PROSITE" id="PS51900"/>
    </source>
</evidence>
<evidence type="ECO:0000313" key="9">
    <source>
        <dbReference type="EMBL" id="ASA22003.1"/>
    </source>
</evidence>
<protein>
    <recommendedName>
        <fullName evidence="11">Site-specific integrase</fullName>
    </recommendedName>
</protein>
<dbReference type="GO" id="GO:0015074">
    <property type="term" value="P:DNA integration"/>
    <property type="evidence" value="ECO:0007669"/>
    <property type="project" value="UniProtKB-KW"/>
</dbReference>
<comment type="similarity">
    <text evidence="1">Belongs to the 'phage' integrase family.</text>
</comment>
<dbReference type="OrthoDB" id="9803188at2"/>
<reference evidence="9 10" key="1">
    <citation type="submission" date="2017-06" db="EMBL/GenBank/DDBJ databases">
        <title>Complete genome sequence of Paenibacillus donghaensis KCTC 13049T isolated from East Sea sediment, South Korea.</title>
        <authorList>
            <person name="Jung B.K."/>
            <person name="Hong S.-J."/>
            <person name="Shin J.-H."/>
        </authorList>
    </citation>
    <scope>NUCLEOTIDE SEQUENCE [LARGE SCALE GENOMIC DNA]</scope>
    <source>
        <strain evidence="9 10">KCTC 13049</strain>
    </source>
</reference>
<keyword evidence="3 5" id="KW-0238">DNA-binding</keyword>
<dbReference type="Pfam" id="PF14659">
    <property type="entry name" value="Phage_int_SAM_3"/>
    <property type="match status" value="1"/>
</dbReference>
<keyword evidence="10" id="KW-1185">Reference proteome</keyword>
<feature type="domain" description="Tyr recombinase" evidence="7">
    <location>
        <begin position="189"/>
        <end position="396"/>
    </location>
</feature>
<evidence type="ECO:0000313" key="10">
    <source>
        <dbReference type="Proteomes" id="UP000249890"/>
    </source>
</evidence>
<dbReference type="Gene3D" id="1.10.150.130">
    <property type="match status" value="1"/>
</dbReference>
<dbReference type="KEGG" id="pdh:B9T62_15200"/>
<dbReference type="PANTHER" id="PTHR30349:SF64">
    <property type="entry name" value="PROPHAGE INTEGRASE INTD-RELATED"/>
    <property type="match status" value="1"/>
</dbReference>
<dbReference type="InterPro" id="IPR004107">
    <property type="entry name" value="Integrase_SAM-like_N"/>
</dbReference>
<dbReference type="InterPro" id="IPR002104">
    <property type="entry name" value="Integrase_catalytic"/>
</dbReference>
<evidence type="ECO:0000256" key="2">
    <source>
        <dbReference type="ARBA" id="ARBA00022908"/>
    </source>
</evidence>
<dbReference type="InterPro" id="IPR013762">
    <property type="entry name" value="Integrase-like_cat_sf"/>
</dbReference>
<dbReference type="Pfam" id="PF00589">
    <property type="entry name" value="Phage_integrase"/>
    <property type="match status" value="1"/>
</dbReference>
<evidence type="ECO:0000256" key="4">
    <source>
        <dbReference type="ARBA" id="ARBA00023172"/>
    </source>
</evidence>
<evidence type="ECO:0008006" key="11">
    <source>
        <dbReference type="Google" id="ProtNLM"/>
    </source>
</evidence>
<dbReference type="GO" id="GO:0006310">
    <property type="term" value="P:DNA recombination"/>
    <property type="evidence" value="ECO:0007669"/>
    <property type="project" value="UniProtKB-KW"/>
</dbReference>
<feature type="domain" description="Core-binding (CB)" evidence="8">
    <location>
        <begin position="77"/>
        <end position="159"/>
    </location>
</feature>
<dbReference type="PANTHER" id="PTHR30349">
    <property type="entry name" value="PHAGE INTEGRASE-RELATED"/>
    <property type="match status" value="1"/>
</dbReference>
<sequence length="414" mass="47175">MDNPKKRSSVPTPKKIPANNKQGYKWKVVLEGPPDPITGKRQQVPRVRDTQKEATAAAQAVVDLMTKGLDVKKAKQTTFEEAAYGWLADYALTGVAESTVDQREVTIQSILKHIAKGKLDKITHTQYQQILNKLFEKGLSKSSIKSFHSVTKMIFEWAIINNLCAVNPTEKAKIPKRQKTVEEIENESVEELYLEHEEINEFLDTVVKHGKYGDKEVFFLLVYSGLRPGEACALKYTDIDVKNKRIRVTKTLYTPKNNMYKAKVKPPKTDGSVRSFTLDDVIIEMIQAFKEVAATRHSGYQRYHDDYYDGGFIFARDNGRPFSQTTLINRMARIIKITNITKKATPHIFRHTHISMLTEAGIDLATIMQRVGHDDEKTTLKIYTHITRKMQKDASEKASIHFGSILNPHLLQEL</sequence>
<dbReference type="CDD" id="cd01189">
    <property type="entry name" value="INT_ICEBs1_C_like"/>
    <property type="match status" value="1"/>
</dbReference>
<gene>
    <name evidence="9" type="ORF">B9T62_15200</name>
</gene>
<evidence type="ECO:0000256" key="5">
    <source>
        <dbReference type="PROSITE-ProRule" id="PRU01248"/>
    </source>
</evidence>
<dbReference type="RefSeq" id="WP_087916008.1">
    <property type="nucleotide sequence ID" value="NZ_CP021780.1"/>
</dbReference>
<proteinExistence type="inferred from homology"/>
<name>A0A2Z2KFQ8_9BACL</name>
<dbReference type="SUPFAM" id="SSF56349">
    <property type="entry name" value="DNA breaking-rejoining enzymes"/>
    <property type="match status" value="1"/>
</dbReference>
<dbReference type="InterPro" id="IPR050090">
    <property type="entry name" value="Tyrosine_recombinase_XerCD"/>
</dbReference>